<evidence type="ECO:0008006" key="4">
    <source>
        <dbReference type="Google" id="ProtNLM"/>
    </source>
</evidence>
<organism evidence="2 3">
    <name type="scientific">Paenibacillus mendelii</name>
    <dbReference type="NCBI Taxonomy" id="206163"/>
    <lineage>
        <taxon>Bacteria</taxon>
        <taxon>Bacillati</taxon>
        <taxon>Bacillota</taxon>
        <taxon>Bacilli</taxon>
        <taxon>Bacillales</taxon>
        <taxon>Paenibacillaceae</taxon>
        <taxon>Paenibacillus</taxon>
    </lineage>
</organism>
<evidence type="ECO:0000256" key="1">
    <source>
        <dbReference type="SAM" id="SignalP"/>
    </source>
</evidence>
<gene>
    <name evidence="2" type="ORF">ACFFJ8_14725</name>
</gene>
<comment type="caution">
    <text evidence="2">The sequence shown here is derived from an EMBL/GenBank/DDBJ whole genome shotgun (WGS) entry which is preliminary data.</text>
</comment>
<accession>A0ABV6JAX9</accession>
<protein>
    <recommendedName>
        <fullName evidence="4">Lipoprotein</fullName>
    </recommendedName>
</protein>
<dbReference type="EMBL" id="JBHLVF010000018">
    <property type="protein sequence ID" value="MFC0392624.1"/>
    <property type="molecule type" value="Genomic_DNA"/>
</dbReference>
<evidence type="ECO:0000313" key="2">
    <source>
        <dbReference type="EMBL" id="MFC0392624.1"/>
    </source>
</evidence>
<proteinExistence type="predicted"/>
<feature type="signal peptide" evidence="1">
    <location>
        <begin position="1"/>
        <end position="20"/>
    </location>
</feature>
<feature type="chain" id="PRO_5047420086" description="Lipoprotein" evidence="1">
    <location>
        <begin position="21"/>
        <end position="243"/>
    </location>
</feature>
<evidence type="ECO:0000313" key="3">
    <source>
        <dbReference type="Proteomes" id="UP001589818"/>
    </source>
</evidence>
<keyword evidence="3" id="KW-1185">Reference proteome</keyword>
<dbReference type="PROSITE" id="PS51257">
    <property type="entry name" value="PROKAR_LIPOPROTEIN"/>
    <property type="match status" value="1"/>
</dbReference>
<name>A0ABV6JAX9_9BACL</name>
<keyword evidence="1" id="KW-0732">Signal</keyword>
<sequence length="243" mass="26741">MKRMRLASLALIIVAATSCGSVENREESSQSRTETCKEIVEWVDFLMINNVKYSYNYDGTKEVTEEQLGEKVGEVSYMLNEHACSGHVSKNGDAAYLPVGTEIYALKGYKPEFRVAAGNKIYQAGDNPNAATMKDLLDIDGKVDKVSLVSGMDGSLLGDFSAEASSAFIRELLPLPYEGFDAIYEKTKHESGIFLRIHLKDGTSFRMVYYAKGNGFTAGAFGTDRLQELILSERQRIKSAVAG</sequence>
<dbReference type="Proteomes" id="UP001589818">
    <property type="component" value="Unassembled WGS sequence"/>
</dbReference>
<reference evidence="2 3" key="1">
    <citation type="submission" date="2024-09" db="EMBL/GenBank/DDBJ databases">
        <authorList>
            <person name="Sun Q."/>
            <person name="Mori K."/>
        </authorList>
    </citation>
    <scope>NUCLEOTIDE SEQUENCE [LARGE SCALE GENOMIC DNA]</scope>
    <source>
        <strain evidence="2 3">CCM 4839</strain>
    </source>
</reference>
<dbReference type="RefSeq" id="WP_204822285.1">
    <property type="nucleotide sequence ID" value="NZ_JANHOF010000027.1"/>
</dbReference>